<evidence type="ECO:0000256" key="1">
    <source>
        <dbReference type="ARBA" id="ARBA00010458"/>
    </source>
</evidence>
<dbReference type="RefSeq" id="WP_078979672.1">
    <property type="nucleotide sequence ID" value="NZ_MWQN01000001.1"/>
</dbReference>
<accession>A0A1T3P8J8</accession>
<dbReference type="Gene3D" id="3.10.129.10">
    <property type="entry name" value="Hotdog Thioesterase"/>
    <property type="match status" value="1"/>
</dbReference>
<reference evidence="5 6" key="1">
    <citation type="submission" date="2017-03" db="EMBL/GenBank/DDBJ databases">
        <title>Draft genome sequence of Streptomyces scabrisporus NF3, endophyte isolated from Amphipterygium adstringens.</title>
        <authorList>
            <person name="Vazquez M."/>
            <person name="Ceapa C.D."/>
            <person name="Rodriguez Luna D."/>
            <person name="Sanchez Esquivel S."/>
        </authorList>
    </citation>
    <scope>NUCLEOTIDE SEQUENCE [LARGE SCALE GENOMIC DNA]</scope>
    <source>
        <strain evidence="5 6">NF3</strain>
    </source>
</reference>
<evidence type="ECO:0000256" key="2">
    <source>
        <dbReference type="ARBA" id="ARBA00022801"/>
    </source>
</evidence>
<dbReference type="OrthoDB" id="9809430at2"/>
<feature type="domain" description="HotDog ACOT-type" evidence="4">
    <location>
        <begin position="11"/>
        <end position="123"/>
    </location>
</feature>
<dbReference type="Proteomes" id="UP000190037">
    <property type="component" value="Unassembled WGS sequence"/>
</dbReference>
<dbReference type="InterPro" id="IPR033120">
    <property type="entry name" value="HOTDOG_ACOT"/>
</dbReference>
<evidence type="ECO:0000313" key="6">
    <source>
        <dbReference type="Proteomes" id="UP000190037"/>
    </source>
</evidence>
<dbReference type="Pfam" id="PF03061">
    <property type="entry name" value="4HBT"/>
    <property type="match status" value="1"/>
</dbReference>
<comment type="similarity">
    <text evidence="1">Belongs to the acyl coenzyme A hydrolase family.</text>
</comment>
<dbReference type="PANTHER" id="PTHR11049:SF24">
    <property type="entry name" value="CYTOSOLIC ACYL COENZYME A THIOESTER HYDROLASE"/>
    <property type="match status" value="1"/>
</dbReference>
<dbReference type="STRING" id="159449.B4N89_27185"/>
<dbReference type="InterPro" id="IPR040170">
    <property type="entry name" value="Cytosol_ACT"/>
</dbReference>
<keyword evidence="6" id="KW-1185">Reference proteome</keyword>
<evidence type="ECO:0000259" key="4">
    <source>
        <dbReference type="PROSITE" id="PS51770"/>
    </source>
</evidence>
<sequence>MTGTEERAHTHEAAAQIADFVLPPMLNHHGTLFAGIGLQLLVKAAVVAASRRARGDVVMASCRDVAFIRPVRGGELVTVSAFVRTQGRTSLDVWAQAVAEDPTRGRCYTAIEGLFRLVRVDDTGRPSPLPAHTADAALAGTR</sequence>
<dbReference type="GO" id="GO:0009062">
    <property type="term" value="P:fatty acid catabolic process"/>
    <property type="evidence" value="ECO:0007669"/>
    <property type="project" value="TreeGrafter"/>
</dbReference>
<dbReference type="InterPro" id="IPR029069">
    <property type="entry name" value="HotDog_dom_sf"/>
</dbReference>
<evidence type="ECO:0000313" key="5">
    <source>
        <dbReference type="EMBL" id="OPC85342.1"/>
    </source>
</evidence>
<keyword evidence="2 3" id="KW-0378">Hydrolase</keyword>
<dbReference type="GO" id="GO:0052816">
    <property type="term" value="F:long-chain fatty acyl-CoA hydrolase activity"/>
    <property type="evidence" value="ECO:0007669"/>
    <property type="project" value="TreeGrafter"/>
</dbReference>
<dbReference type="eggNOG" id="COG1607">
    <property type="taxonomic scope" value="Bacteria"/>
</dbReference>
<gene>
    <name evidence="5" type="ORF">B4N89_27185</name>
</gene>
<dbReference type="CDD" id="cd03442">
    <property type="entry name" value="BFIT_BACH"/>
    <property type="match status" value="1"/>
</dbReference>
<dbReference type="GO" id="GO:0006637">
    <property type="term" value="P:acyl-CoA metabolic process"/>
    <property type="evidence" value="ECO:0007669"/>
    <property type="project" value="TreeGrafter"/>
</dbReference>
<dbReference type="PROSITE" id="PS51770">
    <property type="entry name" value="HOTDOG_ACOT"/>
    <property type="match status" value="1"/>
</dbReference>
<dbReference type="PANTHER" id="PTHR11049">
    <property type="entry name" value="ACYL COENZYME A THIOESTER HYDROLASE"/>
    <property type="match status" value="1"/>
</dbReference>
<dbReference type="GO" id="GO:0005829">
    <property type="term" value="C:cytosol"/>
    <property type="evidence" value="ECO:0007669"/>
    <property type="project" value="TreeGrafter"/>
</dbReference>
<evidence type="ECO:0000256" key="3">
    <source>
        <dbReference type="PROSITE-ProRule" id="PRU01106"/>
    </source>
</evidence>
<dbReference type="EMBL" id="MWQN01000001">
    <property type="protein sequence ID" value="OPC85342.1"/>
    <property type="molecule type" value="Genomic_DNA"/>
</dbReference>
<comment type="caution">
    <text evidence="5">The sequence shown here is derived from an EMBL/GenBank/DDBJ whole genome shotgun (WGS) entry which is preliminary data.</text>
</comment>
<proteinExistence type="inferred from homology"/>
<protein>
    <recommendedName>
        <fullName evidence="4">HotDog ACOT-type domain-containing protein</fullName>
    </recommendedName>
</protein>
<organism evidence="5 6">
    <name type="scientific">Embleya scabrispora</name>
    <dbReference type="NCBI Taxonomy" id="159449"/>
    <lineage>
        <taxon>Bacteria</taxon>
        <taxon>Bacillati</taxon>
        <taxon>Actinomycetota</taxon>
        <taxon>Actinomycetes</taxon>
        <taxon>Kitasatosporales</taxon>
        <taxon>Streptomycetaceae</taxon>
        <taxon>Embleya</taxon>
    </lineage>
</organism>
<dbReference type="SUPFAM" id="SSF54637">
    <property type="entry name" value="Thioesterase/thiol ester dehydrase-isomerase"/>
    <property type="match status" value="1"/>
</dbReference>
<name>A0A1T3P8J8_9ACTN</name>
<dbReference type="AlphaFoldDB" id="A0A1T3P8J8"/>
<dbReference type="InterPro" id="IPR006683">
    <property type="entry name" value="Thioestr_dom"/>
</dbReference>